<evidence type="ECO:0000313" key="1">
    <source>
        <dbReference type="EMBL" id="KAJ8879688.1"/>
    </source>
</evidence>
<name>A0ABQ9H5Z0_9NEOP</name>
<protein>
    <submittedName>
        <fullName evidence="1">Uncharacterized protein</fullName>
    </submittedName>
</protein>
<reference evidence="1 2" key="1">
    <citation type="submission" date="2023-02" db="EMBL/GenBank/DDBJ databases">
        <title>LHISI_Scaffold_Assembly.</title>
        <authorList>
            <person name="Stuart O.P."/>
            <person name="Cleave R."/>
            <person name="Magrath M.J.L."/>
            <person name="Mikheyev A.S."/>
        </authorList>
    </citation>
    <scope>NUCLEOTIDE SEQUENCE [LARGE SCALE GENOMIC DNA]</scope>
    <source>
        <strain evidence="1">Daus_M_001</strain>
        <tissue evidence="1">Leg muscle</tissue>
    </source>
</reference>
<sequence>MDSATLNTCGRRIFGIKSPVKRIKCVCIYQACDHCSQLVARYPRKRLLASRVFLGVEAKRYRVRCHGQRVSPIHTSSRPYWRGTSENFSRSPLSGCELYNLLSILCRFACARSDVRVRPRMEQCVRPSRQRKSEAVPMITRPCYSHEPRRKVELALKFSLAEKAGFADMPQIYANGVGELCFIVGIMGQKLYINILMPRFPKSVHDMNDYICIQDNDPKHAALNTKLWLLYNTPHWRAIAPPQLPYINPTDNLWKIIGERILIPDISNKNYLKKALLDERKKIPEETADCLVGSIPRRLQGRIVKKKVMLARDGSDKGYTVRRIKCAIATKRRALNRRAVLSLSYAYLWEFKRRPCHFIGAQKKWYRLDSFHAQVQINPHLLFSLCPPECVECQVFARNEEEKKSRTVLFGARAIEVERTGWHCDANDKYPVTYFPLPLYSRAAQGYCS</sequence>
<proteinExistence type="predicted"/>
<organism evidence="1 2">
    <name type="scientific">Dryococelus australis</name>
    <dbReference type="NCBI Taxonomy" id="614101"/>
    <lineage>
        <taxon>Eukaryota</taxon>
        <taxon>Metazoa</taxon>
        <taxon>Ecdysozoa</taxon>
        <taxon>Arthropoda</taxon>
        <taxon>Hexapoda</taxon>
        <taxon>Insecta</taxon>
        <taxon>Pterygota</taxon>
        <taxon>Neoptera</taxon>
        <taxon>Polyneoptera</taxon>
        <taxon>Phasmatodea</taxon>
        <taxon>Verophasmatodea</taxon>
        <taxon>Anareolatae</taxon>
        <taxon>Phasmatidae</taxon>
        <taxon>Eurycanthinae</taxon>
        <taxon>Dryococelus</taxon>
    </lineage>
</organism>
<accession>A0ABQ9H5Z0</accession>
<comment type="caution">
    <text evidence="1">The sequence shown here is derived from an EMBL/GenBank/DDBJ whole genome shotgun (WGS) entry which is preliminary data.</text>
</comment>
<dbReference type="Proteomes" id="UP001159363">
    <property type="component" value="Chromosome 6"/>
</dbReference>
<dbReference type="EMBL" id="JARBHB010000007">
    <property type="protein sequence ID" value="KAJ8879688.1"/>
    <property type="molecule type" value="Genomic_DNA"/>
</dbReference>
<keyword evidence="2" id="KW-1185">Reference proteome</keyword>
<dbReference type="InterPro" id="IPR036397">
    <property type="entry name" value="RNaseH_sf"/>
</dbReference>
<evidence type="ECO:0000313" key="2">
    <source>
        <dbReference type="Proteomes" id="UP001159363"/>
    </source>
</evidence>
<gene>
    <name evidence="1" type="ORF">PR048_020296</name>
</gene>
<dbReference type="Gene3D" id="3.30.420.10">
    <property type="entry name" value="Ribonuclease H-like superfamily/Ribonuclease H"/>
    <property type="match status" value="1"/>
</dbReference>